<dbReference type="Proteomes" id="UP000635477">
    <property type="component" value="Unassembled WGS sequence"/>
</dbReference>
<dbReference type="EMBL" id="JABEYC010000062">
    <property type="protein sequence ID" value="KAF4983545.1"/>
    <property type="molecule type" value="Genomic_DNA"/>
</dbReference>
<evidence type="ECO:0000256" key="1">
    <source>
        <dbReference type="ARBA" id="ARBA00009333"/>
    </source>
</evidence>
<dbReference type="PRINTS" id="PR00368">
    <property type="entry name" value="FADPNR"/>
</dbReference>
<dbReference type="Gene3D" id="3.50.50.60">
    <property type="entry name" value="FAD/NAD(P)-binding domain"/>
    <property type="match status" value="3"/>
</dbReference>
<dbReference type="InterPro" id="IPR050097">
    <property type="entry name" value="Ferredoxin-NADP_redctase_2"/>
</dbReference>
<name>A0A8H4XPR0_9HYPO</name>
<evidence type="ECO:0000313" key="5">
    <source>
        <dbReference type="EMBL" id="KAF4983545.1"/>
    </source>
</evidence>
<dbReference type="AlphaFoldDB" id="A0A8H4XPR0"/>
<feature type="signal peptide" evidence="4">
    <location>
        <begin position="1"/>
        <end position="18"/>
    </location>
</feature>
<feature type="chain" id="PRO_5034657170" description="FAD/NAD(P)-binding domain-containing protein" evidence="4">
    <location>
        <begin position="19"/>
        <end position="374"/>
    </location>
</feature>
<dbReference type="GO" id="GO:0097237">
    <property type="term" value="P:cellular response to toxic substance"/>
    <property type="evidence" value="ECO:0007669"/>
    <property type="project" value="UniProtKB-ARBA"/>
</dbReference>
<reference evidence="5" key="1">
    <citation type="journal article" date="2020" name="BMC Genomics">
        <title>Correction to: Identification and distribution of gene clusters required for synthesis of sphingolipid metabolism inhibitors in diverse species of the filamentous fungus Fusarium.</title>
        <authorList>
            <person name="Kim H.S."/>
            <person name="Lohmar J.M."/>
            <person name="Busman M."/>
            <person name="Brown D.W."/>
            <person name="Naumann T.A."/>
            <person name="Divon H.H."/>
            <person name="Lysoe E."/>
            <person name="Uhlig S."/>
            <person name="Proctor R.H."/>
        </authorList>
    </citation>
    <scope>NUCLEOTIDE SEQUENCE</scope>
    <source>
        <strain evidence="5">NRRL 22465</strain>
    </source>
</reference>
<comment type="caution">
    <text evidence="5">The sequence shown here is derived from an EMBL/GenBank/DDBJ whole genome shotgun (WGS) entry which is preliminary data.</text>
</comment>
<sequence>MKLLHTLVLSALAALGNAAAIARDNSASASVPQYDAIIVGGGPAGLAALSGLARVTPAYYRWAARKQLSYYGTVSMINGTVTKVQPRENNTWFSVSTEYPNKEKRTLTARKVILATGLRDILPNTPGVQENWGNGIYWCPWCDGHEHADQPLGLLASLDKVPGLVREMVTLNKDIVAFVNGTDTRDSRALAAKDLPKWEAYLQLHNITVDNRTIASIERLSEGTTGTEDPSLPTVPEHDWFNVTFKEGQPVPRAAFLASFKDEQLSDVGEDMGVDLYGGRLAADPTSGLATNIPGVYAIGDCNSDNVTNVPHALFSGKRTAVFVHVRLERENQAEELAALDEPEKRDVHLDARDVWERVNGRPGDLLYAGEFDQ</sequence>
<proteinExistence type="inferred from homology"/>
<evidence type="ECO:0000256" key="3">
    <source>
        <dbReference type="ARBA" id="ARBA00023002"/>
    </source>
</evidence>
<dbReference type="SUPFAM" id="SSF51905">
    <property type="entry name" value="FAD/NAD(P)-binding domain"/>
    <property type="match status" value="1"/>
</dbReference>
<keyword evidence="4" id="KW-0732">Signal</keyword>
<evidence type="ECO:0000313" key="6">
    <source>
        <dbReference type="Proteomes" id="UP000635477"/>
    </source>
</evidence>
<comment type="similarity">
    <text evidence="1">Belongs to the class-II pyridine nucleotide-disulfide oxidoreductase family.</text>
</comment>
<dbReference type="GO" id="GO:0016491">
    <property type="term" value="F:oxidoreductase activity"/>
    <property type="evidence" value="ECO:0007669"/>
    <property type="project" value="UniProtKB-KW"/>
</dbReference>
<evidence type="ECO:0000256" key="4">
    <source>
        <dbReference type="SAM" id="SignalP"/>
    </source>
</evidence>
<dbReference type="PRINTS" id="PR00469">
    <property type="entry name" value="PNDRDTASEII"/>
</dbReference>
<evidence type="ECO:0008006" key="7">
    <source>
        <dbReference type="Google" id="ProtNLM"/>
    </source>
</evidence>
<organism evidence="5 6">
    <name type="scientific">Fusarium zealandicum</name>
    <dbReference type="NCBI Taxonomy" id="1053134"/>
    <lineage>
        <taxon>Eukaryota</taxon>
        <taxon>Fungi</taxon>
        <taxon>Dikarya</taxon>
        <taxon>Ascomycota</taxon>
        <taxon>Pezizomycotina</taxon>
        <taxon>Sordariomycetes</taxon>
        <taxon>Hypocreomycetidae</taxon>
        <taxon>Hypocreales</taxon>
        <taxon>Nectriaceae</taxon>
        <taxon>Fusarium</taxon>
        <taxon>Fusarium staphyleae species complex</taxon>
    </lineage>
</organism>
<gene>
    <name evidence="5" type="ORF">FZEAL_1080</name>
</gene>
<accession>A0A8H4XPR0</accession>
<keyword evidence="6" id="KW-1185">Reference proteome</keyword>
<keyword evidence="3" id="KW-0560">Oxidoreductase</keyword>
<dbReference type="OrthoDB" id="4570620at2759"/>
<keyword evidence="2" id="KW-0285">Flavoprotein</keyword>
<dbReference type="PANTHER" id="PTHR48105">
    <property type="entry name" value="THIOREDOXIN REDUCTASE 1-RELATED-RELATED"/>
    <property type="match status" value="1"/>
</dbReference>
<reference evidence="5" key="2">
    <citation type="submission" date="2020-05" db="EMBL/GenBank/DDBJ databases">
        <authorList>
            <person name="Kim H.-S."/>
            <person name="Proctor R.H."/>
            <person name="Brown D.W."/>
        </authorList>
    </citation>
    <scope>NUCLEOTIDE SEQUENCE</scope>
    <source>
        <strain evidence="5">NRRL 22465</strain>
    </source>
</reference>
<dbReference type="InterPro" id="IPR036188">
    <property type="entry name" value="FAD/NAD-bd_sf"/>
</dbReference>
<evidence type="ECO:0000256" key="2">
    <source>
        <dbReference type="ARBA" id="ARBA00022630"/>
    </source>
</evidence>
<protein>
    <recommendedName>
        <fullName evidence="7">FAD/NAD(P)-binding domain-containing protein</fullName>
    </recommendedName>
</protein>